<keyword evidence="1" id="KW-0812">Transmembrane</keyword>
<feature type="transmembrane region" description="Helical" evidence="1">
    <location>
        <begin position="89"/>
        <end position="109"/>
    </location>
</feature>
<protein>
    <submittedName>
        <fullName evidence="2">Uncharacterized protein</fullName>
    </submittedName>
</protein>
<keyword evidence="1" id="KW-1133">Transmembrane helix</keyword>
<dbReference type="RefSeq" id="WP_092868257.1">
    <property type="nucleotide sequence ID" value="NZ_FPCH01000003.1"/>
</dbReference>
<reference evidence="3" key="1">
    <citation type="submission" date="2016-10" db="EMBL/GenBank/DDBJ databases">
        <authorList>
            <person name="Varghese N."/>
            <person name="Submissions S."/>
        </authorList>
    </citation>
    <scope>NUCLEOTIDE SEQUENCE [LARGE SCALE GENOMIC DNA]</scope>
    <source>
        <strain evidence="3">DSM 1565</strain>
    </source>
</reference>
<feature type="transmembrane region" description="Helical" evidence="1">
    <location>
        <begin position="56"/>
        <end position="77"/>
    </location>
</feature>
<feature type="transmembrane region" description="Helical" evidence="1">
    <location>
        <begin position="7"/>
        <end position="30"/>
    </location>
</feature>
<organism evidence="2 3">
    <name type="scientific">Hyphomicrobium facile</name>
    <dbReference type="NCBI Taxonomy" id="51670"/>
    <lineage>
        <taxon>Bacteria</taxon>
        <taxon>Pseudomonadati</taxon>
        <taxon>Pseudomonadota</taxon>
        <taxon>Alphaproteobacteria</taxon>
        <taxon>Hyphomicrobiales</taxon>
        <taxon>Hyphomicrobiaceae</taxon>
        <taxon>Hyphomicrobium</taxon>
    </lineage>
</organism>
<evidence type="ECO:0000313" key="2">
    <source>
        <dbReference type="EMBL" id="SFV36690.1"/>
    </source>
</evidence>
<dbReference type="AlphaFoldDB" id="A0A1I7NQ38"/>
<proteinExistence type="predicted"/>
<accession>A0A1I7NQ38</accession>
<evidence type="ECO:0000313" key="3">
    <source>
        <dbReference type="Proteomes" id="UP000199423"/>
    </source>
</evidence>
<dbReference type="EMBL" id="FPCH01000003">
    <property type="protein sequence ID" value="SFV36690.1"/>
    <property type="molecule type" value="Genomic_DNA"/>
</dbReference>
<dbReference type="Proteomes" id="UP000199423">
    <property type="component" value="Unassembled WGS sequence"/>
</dbReference>
<name>A0A1I7NQ38_9HYPH</name>
<sequence length="151" mass="16217">MNALRSLLVGFVAGMIAALIAQEGISWLFVQYWTGWNAMPWSTDPVPSLLVPSIELPWIIGNTLTGGLWGALFGLILGWKPQGMMTIRGAILGLFGPGLISAFIVMPHLAQRQSPLLEGNISEIVPILCIAAGFGAVAAWLYGLFSWGRLP</sequence>
<dbReference type="OrthoDB" id="7361074at2"/>
<feature type="transmembrane region" description="Helical" evidence="1">
    <location>
        <begin position="124"/>
        <end position="145"/>
    </location>
</feature>
<gene>
    <name evidence="2" type="ORF">SAMN04488557_2671</name>
</gene>
<keyword evidence="3" id="KW-1185">Reference proteome</keyword>
<evidence type="ECO:0000256" key="1">
    <source>
        <dbReference type="SAM" id="Phobius"/>
    </source>
</evidence>
<keyword evidence="1" id="KW-0472">Membrane</keyword>